<dbReference type="PANTHER" id="PTHR10174:SF130">
    <property type="entry name" value="ALPHA-TOCOPHEROL TRANSFER PROTEIN-LIKE"/>
    <property type="match status" value="1"/>
</dbReference>
<sequence>MHFHGSNLESLHKHLPPEILPKYLGGHLSDSNEDYNSKILSKDSYFEDINKYGYLPKF</sequence>
<dbReference type="InterPro" id="IPR036865">
    <property type="entry name" value="CRAL-TRIO_dom_sf"/>
</dbReference>
<evidence type="ECO:0000313" key="2">
    <source>
        <dbReference type="Proteomes" id="UP000499080"/>
    </source>
</evidence>
<comment type="caution">
    <text evidence="1">The sequence shown here is derived from an EMBL/GenBank/DDBJ whole genome shotgun (WGS) entry which is preliminary data.</text>
</comment>
<evidence type="ECO:0000313" key="1">
    <source>
        <dbReference type="EMBL" id="GBM43696.1"/>
    </source>
</evidence>
<dbReference type="SUPFAM" id="SSF52087">
    <property type="entry name" value="CRAL/TRIO domain"/>
    <property type="match status" value="1"/>
</dbReference>
<organism evidence="1 2">
    <name type="scientific">Araneus ventricosus</name>
    <name type="common">Orbweaver spider</name>
    <name type="synonym">Epeira ventricosa</name>
    <dbReference type="NCBI Taxonomy" id="182803"/>
    <lineage>
        <taxon>Eukaryota</taxon>
        <taxon>Metazoa</taxon>
        <taxon>Ecdysozoa</taxon>
        <taxon>Arthropoda</taxon>
        <taxon>Chelicerata</taxon>
        <taxon>Arachnida</taxon>
        <taxon>Araneae</taxon>
        <taxon>Araneomorphae</taxon>
        <taxon>Entelegynae</taxon>
        <taxon>Araneoidea</taxon>
        <taxon>Araneidae</taxon>
        <taxon>Araneus</taxon>
    </lineage>
</organism>
<dbReference type="AlphaFoldDB" id="A0A4Y2FSY3"/>
<dbReference type="GO" id="GO:1902936">
    <property type="term" value="F:phosphatidylinositol bisphosphate binding"/>
    <property type="evidence" value="ECO:0007669"/>
    <property type="project" value="TreeGrafter"/>
</dbReference>
<keyword evidence="2" id="KW-1185">Reference proteome</keyword>
<protein>
    <recommendedName>
        <fullName evidence="3">CRAL-TRIO domain-containing protein</fullName>
    </recommendedName>
</protein>
<gene>
    <name evidence="1" type="ORF">AVEN_259615_1</name>
</gene>
<dbReference type="Gene3D" id="3.40.525.10">
    <property type="entry name" value="CRAL-TRIO lipid binding domain"/>
    <property type="match status" value="1"/>
</dbReference>
<dbReference type="GO" id="GO:0016020">
    <property type="term" value="C:membrane"/>
    <property type="evidence" value="ECO:0007669"/>
    <property type="project" value="TreeGrafter"/>
</dbReference>
<dbReference type="OrthoDB" id="6417298at2759"/>
<dbReference type="Proteomes" id="UP000499080">
    <property type="component" value="Unassembled WGS sequence"/>
</dbReference>
<reference evidence="1 2" key="1">
    <citation type="journal article" date="2019" name="Sci. Rep.">
        <title>Orb-weaving spider Araneus ventricosus genome elucidates the spidroin gene catalogue.</title>
        <authorList>
            <person name="Kono N."/>
            <person name="Nakamura H."/>
            <person name="Ohtoshi R."/>
            <person name="Moran D.A.P."/>
            <person name="Shinohara A."/>
            <person name="Yoshida Y."/>
            <person name="Fujiwara M."/>
            <person name="Mori M."/>
            <person name="Tomita M."/>
            <person name="Arakawa K."/>
        </authorList>
    </citation>
    <scope>NUCLEOTIDE SEQUENCE [LARGE SCALE GENOMIC DNA]</scope>
</reference>
<name>A0A4Y2FSY3_ARAVE</name>
<accession>A0A4Y2FSY3</accession>
<proteinExistence type="predicted"/>
<evidence type="ECO:0008006" key="3">
    <source>
        <dbReference type="Google" id="ProtNLM"/>
    </source>
</evidence>
<dbReference type="EMBL" id="BGPR01174963">
    <property type="protein sequence ID" value="GBM43696.1"/>
    <property type="molecule type" value="Genomic_DNA"/>
</dbReference>
<dbReference type="PANTHER" id="PTHR10174">
    <property type="entry name" value="ALPHA-TOCOPHEROL TRANSFER PROTEIN-RELATED"/>
    <property type="match status" value="1"/>
</dbReference>